<keyword evidence="1" id="KW-0472">Membrane</keyword>
<protein>
    <submittedName>
        <fullName evidence="2">Uncharacterized protein</fullName>
    </submittedName>
</protein>
<feature type="transmembrane region" description="Helical" evidence="1">
    <location>
        <begin position="34"/>
        <end position="54"/>
    </location>
</feature>
<gene>
    <name evidence="2" type="ORF">MUY27_06140</name>
</gene>
<name>A0A9X2B924_9SPHI</name>
<dbReference type="EMBL" id="JALJEJ010000002">
    <property type="protein sequence ID" value="MCJ8209280.1"/>
    <property type="molecule type" value="Genomic_DNA"/>
</dbReference>
<sequence>MKKRIFNFYYLYLIAGILLSISVVLGLTRQYPNSSYTGVIIDAILAIAMLYLSYKSYHERKDRELM</sequence>
<evidence type="ECO:0000256" key="1">
    <source>
        <dbReference type="SAM" id="Phobius"/>
    </source>
</evidence>
<proteinExistence type="predicted"/>
<comment type="caution">
    <text evidence="2">The sequence shown here is derived from an EMBL/GenBank/DDBJ whole genome shotgun (WGS) entry which is preliminary data.</text>
</comment>
<evidence type="ECO:0000313" key="2">
    <source>
        <dbReference type="EMBL" id="MCJ8209280.1"/>
    </source>
</evidence>
<keyword evidence="1" id="KW-1133">Transmembrane helix</keyword>
<reference evidence="2" key="1">
    <citation type="submission" date="2022-04" db="EMBL/GenBank/DDBJ databases">
        <title>Mucilaginibacter sp. RS28 isolated from freshwater.</title>
        <authorList>
            <person name="Ko S.-R."/>
        </authorList>
    </citation>
    <scope>NUCLEOTIDE SEQUENCE</scope>
    <source>
        <strain evidence="2">RS28</strain>
    </source>
</reference>
<keyword evidence="3" id="KW-1185">Reference proteome</keyword>
<keyword evidence="1" id="KW-0812">Transmembrane</keyword>
<dbReference type="AlphaFoldDB" id="A0A9X2B924"/>
<dbReference type="Proteomes" id="UP001139450">
    <property type="component" value="Unassembled WGS sequence"/>
</dbReference>
<organism evidence="2 3">
    <name type="scientific">Mucilaginibacter straminoryzae</name>
    <dbReference type="NCBI Taxonomy" id="2932774"/>
    <lineage>
        <taxon>Bacteria</taxon>
        <taxon>Pseudomonadati</taxon>
        <taxon>Bacteroidota</taxon>
        <taxon>Sphingobacteriia</taxon>
        <taxon>Sphingobacteriales</taxon>
        <taxon>Sphingobacteriaceae</taxon>
        <taxon>Mucilaginibacter</taxon>
    </lineage>
</organism>
<dbReference type="RefSeq" id="WP_245129111.1">
    <property type="nucleotide sequence ID" value="NZ_JALJEJ010000002.1"/>
</dbReference>
<evidence type="ECO:0000313" key="3">
    <source>
        <dbReference type="Proteomes" id="UP001139450"/>
    </source>
</evidence>
<accession>A0A9X2B924</accession>
<feature type="transmembrane region" description="Helical" evidence="1">
    <location>
        <begin position="7"/>
        <end position="28"/>
    </location>
</feature>